<name>A0A6B8M2I3_9HYPH</name>
<accession>A0A6B8M2I3</accession>
<organism evidence="2 3">
    <name type="scientific">Methylocystis parvus</name>
    <dbReference type="NCBI Taxonomy" id="134"/>
    <lineage>
        <taxon>Bacteria</taxon>
        <taxon>Pseudomonadati</taxon>
        <taxon>Pseudomonadota</taxon>
        <taxon>Alphaproteobacteria</taxon>
        <taxon>Hyphomicrobiales</taxon>
        <taxon>Methylocystaceae</taxon>
        <taxon>Methylocystis</taxon>
    </lineage>
</organism>
<evidence type="ECO:0000313" key="2">
    <source>
        <dbReference type="EMBL" id="QGM96506.1"/>
    </source>
</evidence>
<dbReference type="RefSeq" id="WP_016919800.1">
    <property type="nucleotide sequence ID" value="NZ_CP044331.1"/>
</dbReference>
<reference evidence="2 3" key="1">
    <citation type="submission" date="2019-09" db="EMBL/GenBank/DDBJ databases">
        <title>Isolation and complete genome sequencing of Methylocystis species.</title>
        <authorList>
            <person name="Rumah B.L."/>
            <person name="Stead C.E."/>
            <person name="Stevens B.C."/>
            <person name="Minton N.P."/>
            <person name="Grosse-Honebrink A."/>
            <person name="Zhang Y."/>
        </authorList>
    </citation>
    <scope>NUCLEOTIDE SEQUENCE [LARGE SCALE GENOMIC DNA]</scope>
    <source>
        <strain evidence="2 3">BRCS2</strain>
    </source>
</reference>
<gene>
    <name evidence="2" type="ORF">F7D14_02755</name>
</gene>
<evidence type="ECO:0000259" key="1">
    <source>
        <dbReference type="Pfam" id="PF18480"/>
    </source>
</evidence>
<protein>
    <recommendedName>
        <fullName evidence="1">DUF5615 domain-containing protein</fullName>
    </recommendedName>
</protein>
<evidence type="ECO:0000313" key="3">
    <source>
        <dbReference type="Proteomes" id="UP000422569"/>
    </source>
</evidence>
<dbReference type="KEGG" id="mpar:F7D14_02755"/>
<dbReference type="EMBL" id="CP044331">
    <property type="protein sequence ID" value="QGM96506.1"/>
    <property type="molecule type" value="Genomic_DNA"/>
</dbReference>
<sequence length="120" mass="13485">MKFKLDENIGSLGKSVLEADGHDVMTVAEQKLSGSPDDLLYRVCRDEDRVLVTLDHDFGHVLRFPPEAVAGIVILESPGRLTPQAITARMTELAALLRVRPIDRELWIVEPGRVRIRERS</sequence>
<dbReference type="Proteomes" id="UP000422569">
    <property type="component" value="Chromosome"/>
</dbReference>
<proteinExistence type="predicted"/>
<keyword evidence="3" id="KW-1185">Reference proteome</keyword>
<dbReference type="InterPro" id="IPR041049">
    <property type="entry name" value="DUF5615"/>
</dbReference>
<feature type="domain" description="DUF5615" evidence="1">
    <location>
        <begin position="1"/>
        <end position="111"/>
    </location>
</feature>
<dbReference type="AlphaFoldDB" id="A0A6B8M2I3"/>
<dbReference type="Pfam" id="PF18480">
    <property type="entry name" value="DUF5615"/>
    <property type="match status" value="1"/>
</dbReference>